<dbReference type="Gene3D" id="2.40.170.20">
    <property type="entry name" value="TonB-dependent receptor, beta-barrel domain"/>
    <property type="match status" value="1"/>
</dbReference>
<reference evidence="13 14" key="1">
    <citation type="submission" date="2021-05" db="EMBL/GenBank/DDBJ databases">
        <title>Comparative genomic studies on the polysaccharide-degrading batcterial strains of the Flammeovirga genus.</title>
        <authorList>
            <person name="Zewei F."/>
            <person name="Zheng Z."/>
            <person name="Yu L."/>
            <person name="Ruyue G."/>
            <person name="Yanhong M."/>
            <person name="Yuanyuan C."/>
            <person name="Jingyan G."/>
            <person name="Wenjun H."/>
        </authorList>
    </citation>
    <scope>NUCLEOTIDE SEQUENCE [LARGE SCALE GENOMIC DNA]</scope>
    <source>
        <strain evidence="13 14">NBRC:100898</strain>
    </source>
</reference>
<keyword evidence="3" id="KW-1134">Transmembrane beta strand</keyword>
<keyword evidence="10" id="KW-0998">Cell outer membrane</keyword>
<feature type="chain" id="PRO_5043768687" evidence="11">
    <location>
        <begin position="24"/>
        <end position="779"/>
    </location>
</feature>
<keyword evidence="13" id="KW-0675">Receptor</keyword>
<dbReference type="SUPFAM" id="SSF56935">
    <property type="entry name" value="Porins"/>
    <property type="match status" value="1"/>
</dbReference>
<dbReference type="PANTHER" id="PTHR32552:SF81">
    <property type="entry name" value="TONB-DEPENDENT OUTER MEMBRANE RECEPTOR"/>
    <property type="match status" value="1"/>
</dbReference>
<keyword evidence="6" id="KW-0408">Iron</keyword>
<gene>
    <name evidence="13" type="ORF">KMW28_06680</name>
</gene>
<evidence type="ECO:0000313" key="14">
    <source>
        <dbReference type="Proteomes" id="UP000678679"/>
    </source>
</evidence>
<evidence type="ECO:0000256" key="11">
    <source>
        <dbReference type="SAM" id="SignalP"/>
    </source>
</evidence>
<keyword evidence="9" id="KW-0472">Membrane</keyword>
<keyword evidence="5" id="KW-0812">Transmembrane</keyword>
<protein>
    <submittedName>
        <fullName evidence="13">TonB-dependent receptor</fullName>
    </submittedName>
</protein>
<evidence type="ECO:0000256" key="2">
    <source>
        <dbReference type="ARBA" id="ARBA00022448"/>
    </source>
</evidence>
<evidence type="ECO:0000313" key="13">
    <source>
        <dbReference type="EMBL" id="QWG03262.1"/>
    </source>
</evidence>
<dbReference type="AlphaFoldDB" id="A0AAX1NB24"/>
<accession>A0AAX1NB24</accession>
<dbReference type="KEGG" id="fya:KMW28_06680"/>
<dbReference type="Pfam" id="PF00593">
    <property type="entry name" value="TonB_dep_Rec_b-barrel"/>
    <property type="match status" value="1"/>
</dbReference>
<dbReference type="PROSITE" id="PS51257">
    <property type="entry name" value="PROKAR_LIPOPROTEIN"/>
    <property type="match status" value="1"/>
</dbReference>
<dbReference type="InterPro" id="IPR036942">
    <property type="entry name" value="Beta-barrel_TonB_sf"/>
</dbReference>
<evidence type="ECO:0000256" key="9">
    <source>
        <dbReference type="ARBA" id="ARBA00023136"/>
    </source>
</evidence>
<evidence type="ECO:0000256" key="5">
    <source>
        <dbReference type="ARBA" id="ARBA00022692"/>
    </source>
</evidence>
<evidence type="ECO:0000256" key="1">
    <source>
        <dbReference type="ARBA" id="ARBA00004571"/>
    </source>
</evidence>
<dbReference type="EMBL" id="CP076132">
    <property type="protein sequence ID" value="QWG03262.1"/>
    <property type="molecule type" value="Genomic_DNA"/>
</dbReference>
<dbReference type="PANTHER" id="PTHR32552">
    <property type="entry name" value="FERRICHROME IRON RECEPTOR-RELATED"/>
    <property type="match status" value="1"/>
</dbReference>
<evidence type="ECO:0000256" key="3">
    <source>
        <dbReference type="ARBA" id="ARBA00022452"/>
    </source>
</evidence>
<dbReference type="InterPro" id="IPR039426">
    <property type="entry name" value="TonB-dep_rcpt-like"/>
</dbReference>
<feature type="signal peptide" evidence="11">
    <location>
        <begin position="1"/>
        <end position="23"/>
    </location>
</feature>
<evidence type="ECO:0000256" key="4">
    <source>
        <dbReference type="ARBA" id="ARBA00022496"/>
    </source>
</evidence>
<keyword evidence="11" id="KW-0732">Signal</keyword>
<keyword evidence="8" id="KW-0798">TonB box</keyword>
<dbReference type="Proteomes" id="UP000678679">
    <property type="component" value="Chromosome 1"/>
</dbReference>
<dbReference type="GO" id="GO:0006826">
    <property type="term" value="P:iron ion transport"/>
    <property type="evidence" value="ECO:0007669"/>
    <property type="project" value="UniProtKB-KW"/>
</dbReference>
<keyword evidence="4" id="KW-0410">Iron transport</keyword>
<proteinExistence type="predicted"/>
<dbReference type="RefSeq" id="WP_169664065.1">
    <property type="nucleotide sequence ID" value="NZ_CP076132.1"/>
</dbReference>
<name>A0AAX1NB24_9BACT</name>
<evidence type="ECO:0000256" key="6">
    <source>
        <dbReference type="ARBA" id="ARBA00023004"/>
    </source>
</evidence>
<evidence type="ECO:0000256" key="8">
    <source>
        <dbReference type="ARBA" id="ARBA00023077"/>
    </source>
</evidence>
<sequence>MKTKNILLGLASIACLTLNNVNAQGIKSDSAKVSTKENNALTKQINVFESGGATNDVPRELNTGVPSISLKQVYNDSYFDFNNGTAIAYRNFLLSGKRSQAERGESVIEYGYSGFVVNYEPVKVGNFLKGTISGSTRGTRYIDVQAMHKIGKKGWYAGLGLVNKQVDGPFHYADGWIGTNGQNYAARVGKEFKNGEFHVDVFHNDITTNTTKQMIFLLDKDGNVQNTNFSDYNNLLLPASQSISYVDPFSGELIHKNDVLGTRIQTTGIDANFDYKFANDWKLHFVARYENSYQTANFNKALTVPKTANEYGDKYAGMMGMSPGSIYFQNANTGEKINGGDYLIKERYQTLYHPENFQHWYNTTSMSKQFGDHTLKFGMNLQYVEFPHRAFIQQQGLYAIGDGSDIQAVDIVDNTGKVYTKGGIINYNGQIQAMDEVSSFTTSFYAHDIWKITDRFSVDYGYRFDIFMDKYNKIIDGTPDIDTTQPLANQFVTVKTYQTPAERLNYNQVHVMHSAYLGFVYQLNNWRFDGSASKGFMPQRITIAGIKPDRNFNSDQVNEVYVGQFNVGYIKSKYGVRTGINYITKTNDYEAISLPDGTSQGVPHDITTFGYNVNVFAKPLKNWNVAIQYTYQEPKYKNYELPTFDGAGNPTAPIIYSDNMPTGIAKHIIEFNTNYSITPKLKVNGLVRYQSRKALDKKNVFYSAPYLFTQAGVSYKLTKHFSLSYKMLNVLNRTGASSIIGLPNVNKDDTQVINNVYTNPMIGTIQAPREHVFTLKFNY</sequence>
<organism evidence="13 14">
    <name type="scientific">Flammeovirga yaeyamensis</name>
    <dbReference type="NCBI Taxonomy" id="367791"/>
    <lineage>
        <taxon>Bacteria</taxon>
        <taxon>Pseudomonadati</taxon>
        <taxon>Bacteroidota</taxon>
        <taxon>Cytophagia</taxon>
        <taxon>Cytophagales</taxon>
        <taxon>Flammeovirgaceae</taxon>
        <taxon>Flammeovirga</taxon>
    </lineage>
</organism>
<dbReference type="InterPro" id="IPR000531">
    <property type="entry name" value="Beta-barrel_TonB"/>
</dbReference>
<feature type="domain" description="TonB-dependent receptor-like beta-barrel" evidence="12">
    <location>
        <begin position="223"/>
        <end position="729"/>
    </location>
</feature>
<keyword evidence="2" id="KW-0813">Transport</keyword>
<comment type="subcellular location">
    <subcellularLocation>
        <location evidence="1">Cell outer membrane</location>
        <topology evidence="1">Multi-pass membrane protein</topology>
    </subcellularLocation>
</comment>
<evidence type="ECO:0000259" key="12">
    <source>
        <dbReference type="Pfam" id="PF00593"/>
    </source>
</evidence>
<keyword evidence="14" id="KW-1185">Reference proteome</keyword>
<evidence type="ECO:0000256" key="7">
    <source>
        <dbReference type="ARBA" id="ARBA00023065"/>
    </source>
</evidence>
<keyword evidence="7" id="KW-0406">Ion transport</keyword>
<evidence type="ECO:0000256" key="10">
    <source>
        <dbReference type="ARBA" id="ARBA00023237"/>
    </source>
</evidence>
<dbReference type="GO" id="GO:0009279">
    <property type="term" value="C:cell outer membrane"/>
    <property type="evidence" value="ECO:0007669"/>
    <property type="project" value="UniProtKB-SubCell"/>
</dbReference>